<evidence type="ECO:0000256" key="7">
    <source>
        <dbReference type="SAM" id="Phobius"/>
    </source>
</evidence>
<dbReference type="GO" id="GO:0044038">
    <property type="term" value="P:cell wall macromolecule biosynthetic process"/>
    <property type="evidence" value="ECO:0007669"/>
    <property type="project" value="TreeGrafter"/>
</dbReference>
<feature type="transmembrane region" description="Helical" evidence="7">
    <location>
        <begin position="110"/>
        <end position="130"/>
    </location>
</feature>
<evidence type="ECO:0008006" key="10">
    <source>
        <dbReference type="Google" id="ProtNLM"/>
    </source>
</evidence>
<proteinExistence type="predicted"/>
<evidence type="ECO:0000256" key="1">
    <source>
        <dbReference type="ARBA" id="ARBA00004141"/>
    </source>
</evidence>
<name>A0A1F6ECA2_9BACT</name>
<reference evidence="8 9" key="1">
    <citation type="journal article" date="2016" name="Nat. Commun.">
        <title>Thousands of microbial genomes shed light on interconnected biogeochemical processes in an aquifer system.</title>
        <authorList>
            <person name="Anantharaman K."/>
            <person name="Brown C.T."/>
            <person name="Hug L.A."/>
            <person name="Sharon I."/>
            <person name="Castelle C.J."/>
            <person name="Probst A.J."/>
            <person name="Thomas B.C."/>
            <person name="Singh A."/>
            <person name="Wilkins M.J."/>
            <person name="Karaoz U."/>
            <person name="Brodie E.L."/>
            <person name="Williams K.H."/>
            <person name="Hubbard S.S."/>
            <person name="Banfield J.F."/>
        </authorList>
    </citation>
    <scope>NUCLEOTIDE SEQUENCE [LARGE SCALE GENOMIC DNA]</scope>
</reference>
<feature type="transmembrane region" description="Helical" evidence="7">
    <location>
        <begin position="180"/>
        <end position="197"/>
    </location>
</feature>
<accession>A0A1F6ECA2</accession>
<comment type="cofactor">
    <cofactor evidence="6">
        <name>Mg(2+)</name>
        <dbReference type="ChEBI" id="CHEBI:18420"/>
    </cofactor>
</comment>
<evidence type="ECO:0000313" key="8">
    <source>
        <dbReference type="EMBL" id="OGG71298.1"/>
    </source>
</evidence>
<dbReference type="GO" id="GO:0005886">
    <property type="term" value="C:plasma membrane"/>
    <property type="evidence" value="ECO:0007669"/>
    <property type="project" value="TreeGrafter"/>
</dbReference>
<feature type="transmembrane region" description="Helical" evidence="7">
    <location>
        <begin position="142"/>
        <end position="160"/>
    </location>
</feature>
<feature type="binding site" evidence="6">
    <location>
        <position position="256"/>
    </location>
    <ligand>
        <name>Mg(2+)</name>
        <dbReference type="ChEBI" id="CHEBI:18420"/>
    </ligand>
</feature>
<evidence type="ECO:0000256" key="4">
    <source>
        <dbReference type="ARBA" id="ARBA00022989"/>
    </source>
</evidence>
<dbReference type="GO" id="GO:0016780">
    <property type="term" value="F:phosphotransferase activity, for other substituted phosphate groups"/>
    <property type="evidence" value="ECO:0007669"/>
    <property type="project" value="InterPro"/>
</dbReference>
<feature type="transmembrane region" description="Helical" evidence="7">
    <location>
        <begin position="228"/>
        <end position="245"/>
    </location>
</feature>
<keyword evidence="5 7" id="KW-0472">Membrane</keyword>
<dbReference type="Proteomes" id="UP000176689">
    <property type="component" value="Unassembled WGS sequence"/>
</dbReference>
<protein>
    <recommendedName>
        <fullName evidence="10">Phospho-N-acetylmuramoyl-pentapeptide-transferase</fullName>
    </recommendedName>
</protein>
<dbReference type="PANTHER" id="PTHR22926">
    <property type="entry name" value="PHOSPHO-N-ACETYLMURAMOYL-PENTAPEPTIDE-TRANSFERASE"/>
    <property type="match status" value="1"/>
</dbReference>
<dbReference type="Pfam" id="PF00953">
    <property type="entry name" value="Glycos_transf_4"/>
    <property type="match status" value="1"/>
</dbReference>
<dbReference type="InterPro" id="IPR000715">
    <property type="entry name" value="Glycosyl_transferase_4"/>
</dbReference>
<gene>
    <name evidence="8" type="ORF">A3F27_01860</name>
</gene>
<dbReference type="EMBL" id="MFLP01000003">
    <property type="protein sequence ID" value="OGG71298.1"/>
    <property type="molecule type" value="Genomic_DNA"/>
</dbReference>
<sequence>MLTDLSDIVRVLVPAFASFVVGMSITPLLTHYLYKYKAWKKSPGKTALDGAPAHGFNQLHDTHEVRAPRMGGIVVWASVVITITGIAVVARFVPDAAILKLDFLSRNQTWIPLATLLVGAFVGLIDDLYVIRPGGEGLRLSYRLLIVVLLSAFIGTWFWAKLEVTAVNIPFGSPLEIGWLIVPLFILVSLALYASGVIDGIDGLSGGVFGSVFASYAIIAFAQNQIDLAAFSATIVGGLLAFLWYNIPPARFYMSDTGTMALTLTIATLAFMTDDLGGGIGIAVLPVIGALLVATVASDIAQVVSKKYFGVKLLRIAPLHHHFESLGWPGYKVVMRYWILSIVFAFLGVIIALAAI</sequence>
<feature type="transmembrane region" description="Helical" evidence="7">
    <location>
        <begin position="278"/>
        <end position="297"/>
    </location>
</feature>
<dbReference type="GO" id="GO:0071555">
    <property type="term" value="P:cell wall organization"/>
    <property type="evidence" value="ECO:0007669"/>
    <property type="project" value="TreeGrafter"/>
</dbReference>
<comment type="subcellular location">
    <subcellularLocation>
        <location evidence="1">Membrane</location>
        <topology evidence="1">Multi-pass membrane protein</topology>
    </subcellularLocation>
</comment>
<evidence type="ECO:0000256" key="5">
    <source>
        <dbReference type="ARBA" id="ARBA00023136"/>
    </source>
</evidence>
<evidence type="ECO:0000256" key="3">
    <source>
        <dbReference type="ARBA" id="ARBA00022692"/>
    </source>
</evidence>
<comment type="caution">
    <text evidence="8">The sequence shown here is derived from an EMBL/GenBank/DDBJ whole genome shotgun (WGS) entry which is preliminary data.</text>
</comment>
<feature type="transmembrane region" description="Helical" evidence="7">
    <location>
        <begin position="12"/>
        <end position="34"/>
    </location>
</feature>
<dbReference type="PANTHER" id="PTHR22926:SF5">
    <property type="entry name" value="PHOSPHO-N-ACETYLMURAMOYL-PENTAPEPTIDE-TRANSFERASE HOMOLOG"/>
    <property type="match status" value="1"/>
</dbReference>
<evidence type="ECO:0000256" key="2">
    <source>
        <dbReference type="ARBA" id="ARBA00022679"/>
    </source>
</evidence>
<keyword evidence="6" id="KW-0460">Magnesium</keyword>
<dbReference type="AlphaFoldDB" id="A0A1F6ECA2"/>
<feature type="transmembrane region" description="Helical" evidence="7">
    <location>
        <begin position="73"/>
        <end position="90"/>
    </location>
</feature>
<evidence type="ECO:0000313" key="9">
    <source>
        <dbReference type="Proteomes" id="UP000176689"/>
    </source>
</evidence>
<feature type="transmembrane region" description="Helical" evidence="7">
    <location>
        <begin position="204"/>
        <end position="222"/>
    </location>
</feature>
<feature type="transmembrane region" description="Helical" evidence="7">
    <location>
        <begin position="337"/>
        <end position="355"/>
    </location>
</feature>
<dbReference type="GO" id="GO:0046872">
    <property type="term" value="F:metal ion binding"/>
    <property type="evidence" value="ECO:0007669"/>
    <property type="project" value="UniProtKB-KW"/>
</dbReference>
<keyword evidence="6" id="KW-0479">Metal-binding</keyword>
<keyword evidence="2" id="KW-0808">Transferase</keyword>
<keyword evidence="3 7" id="KW-0812">Transmembrane</keyword>
<organism evidence="8 9">
    <name type="scientific">Candidatus Kaiserbacteria bacterium RIFCSPHIGHO2_12_FULL_53_13</name>
    <dbReference type="NCBI Taxonomy" id="1798502"/>
    <lineage>
        <taxon>Bacteria</taxon>
        <taxon>Candidatus Kaiseribacteriota</taxon>
    </lineage>
</organism>
<keyword evidence="4 7" id="KW-1133">Transmembrane helix</keyword>
<evidence type="ECO:0000256" key="6">
    <source>
        <dbReference type="PIRSR" id="PIRSR600715-1"/>
    </source>
</evidence>